<dbReference type="InterPro" id="IPR036397">
    <property type="entry name" value="RNaseH_sf"/>
</dbReference>
<evidence type="ECO:0000256" key="4">
    <source>
        <dbReference type="ARBA" id="ARBA00022723"/>
    </source>
</evidence>
<feature type="region of interest" description="Disordered" evidence="13">
    <location>
        <begin position="428"/>
        <end position="462"/>
    </location>
</feature>
<proteinExistence type="predicted"/>
<evidence type="ECO:0000256" key="13">
    <source>
        <dbReference type="SAM" id="MobiDB-lite"/>
    </source>
</evidence>
<name>A0ABY7CVT9_9BASI</name>
<evidence type="ECO:0000256" key="2">
    <source>
        <dbReference type="ARBA" id="ARBA00022695"/>
    </source>
</evidence>
<feature type="compositionally biased region" description="Polar residues" evidence="13">
    <location>
        <begin position="452"/>
        <end position="462"/>
    </location>
</feature>
<evidence type="ECO:0000256" key="1">
    <source>
        <dbReference type="ARBA" id="ARBA00022664"/>
    </source>
</evidence>
<evidence type="ECO:0000256" key="11">
    <source>
        <dbReference type="ARBA" id="ARBA00023172"/>
    </source>
</evidence>
<gene>
    <name evidence="15" type="ORF">PtA15_11A43</name>
</gene>
<feature type="region of interest" description="Disordered" evidence="13">
    <location>
        <begin position="117"/>
        <end position="136"/>
    </location>
</feature>
<evidence type="ECO:0000256" key="7">
    <source>
        <dbReference type="ARBA" id="ARBA00022842"/>
    </source>
</evidence>
<keyword evidence="16" id="KW-1185">Reference proteome</keyword>
<feature type="domain" description="CCHC-type" evidence="14">
    <location>
        <begin position="376"/>
        <end position="391"/>
    </location>
</feature>
<dbReference type="InterPro" id="IPR057670">
    <property type="entry name" value="SH3_retrovirus"/>
</dbReference>
<keyword evidence="12" id="KW-0862">Zinc</keyword>
<evidence type="ECO:0000256" key="8">
    <source>
        <dbReference type="ARBA" id="ARBA00022908"/>
    </source>
</evidence>
<protein>
    <recommendedName>
        <fullName evidence="14">CCHC-type domain-containing protein</fullName>
    </recommendedName>
</protein>
<dbReference type="EMBL" id="CP110431">
    <property type="protein sequence ID" value="WAQ89356.1"/>
    <property type="molecule type" value="Genomic_DNA"/>
</dbReference>
<dbReference type="Proteomes" id="UP001164743">
    <property type="component" value="Chromosome 11A"/>
</dbReference>
<dbReference type="PANTHER" id="PTHR42648:SF11">
    <property type="entry name" value="TRANSPOSON TY4-P GAG-POL POLYPROTEIN"/>
    <property type="match status" value="1"/>
</dbReference>
<evidence type="ECO:0000256" key="6">
    <source>
        <dbReference type="ARBA" id="ARBA00022801"/>
    </source>
</evidence>
<reference evidence="15" key="1">
    <citation type="submission" date="2022-10" db="EMBL/GenBank/DDBJ databases">
        <title>Puccinia triticina Genome sequencing and assembly.</title>
        <authorList>
            <person name="Li C."/>
        </authorList>
    </citation>
    <scope>NUCLEOTIDE SEQUENCE</scope>
    <source>
        <strain evidence="15">Pt15</strain>
    </source>
</reference>
<evidence type="ECO:0000313" key="16">
    <source>
        <dbReference type="Proteomes" id="UP001164743"/>
    </source>
</evidence>
<feature type="region of interest" description="Disordered" evidence="13">
    <location>
        <begin position="20"/>
        <end position="102"/>
    </location>
</feature>
<keyword evidence="10" id="KW-0808">Transferase</keyword>
<keyword evidence="11" id="KW-0233">DNA recombination</keyword>
<keyword evidence="7" id="KW-0460">Magnesium</keyword>
<keyword evidence="1" id="KW-0507">mRNA processing</keyword>
<evidence type="ECO:0000256" key="9">
    <source>
        <dbReference type="ARBA" id="ARBA00022918"/>
    </source>
</evidence>
<evidence type="ECO:0000256" key="12">
    <source>
        <dbReference type="PROSITE-ProRule" id="PRU00047"/>
    </source>
</evidence>
<evidence type="ECO:0000256" key="5">
    <source>
        <dbReference type="ARBA" id="ARBA00022759"/>
    </source>
</evidence>
<feature type="region of interest" description="Disordered" evidence="13">
    <location>
        <begin position="388"/>
        <end position="415"/>
    </location>
</feature>
<keyword evidence="5" id="KW-0255">Endonuclease</keyword>
<accession>A0ABY7CVT9</accession>
<feature type="compositionally biased region" description="Low complexity" evidence="13">
    <location>
        <begin position="344"/>
        <end position="358"/>
    </location>
</feature>
<dbReference type="SUPFAM" id="SSF53098">
    <property type="entry name" value="Ribonuclease H-like"/>
    <property type="match status" value="1"/>
</dbReference>
<keyword evidence="6" id="KW-0378">Hydrolase</keyword>
<feature type="region of interest" description="Disordered" evidence="13">
    <location>
        <begin position="342"/>
        <end position="362"/>
    </location>
</feature>
<keyword evidence="4" id="KW-0479">Metal-binding</keyword>
<dbReference type="InterPro" id="IPR036875">
    <property type="entry name" value="Znf_CCHC_sf"/>
</dbReference>
<dbReference type="RefSeq" id="XP_053024911.1">
    <property type="nucleotide sequence ID" value="XM_053161348.1"/>
</dbReference>
<dbReference type="InterPro" id="IPR039537">
    <property type="entry name" value="Retrotran_Ty1/copia-like"/>
</dbReference>
<dbReference type="GeneID" id="77802232"/>
<evidence type="ECO:0000256" key="10">
    <source>
        <dbReference type="ARBA" id="ARBA00022932"/>
    </source>
</evidence>
<evidence type="ECO:0000259" key="14">
    <source>
        <dbReference type="PROSITE" id="PS50158"/>
    </source>
</evidence>
<keyword evidence="8" id="KW-0229">DNA integration</keyword>
<dbReference type="Gene3D" id="3.30.420.10">
    <property type="entry name" value="Ribonuclease H-like superfamily/Ribonuclease H"/>
    <property type="match status" value="2"/>
</dbReference>
<keyword evidence="2" id="KW-0548">Nucleotidyltransferase</keyword>
<evidence type="ECO:0000313" key="15">
    <source>
        <dbReference type="EMBL" id="WAQ89356.1"/>
    </source>
</evidence>
<dbReference type="Pfam" id="PF25597">
    <property type="entry name" value="SH3_retrovirus"/>
    <property type="match status" value="1"/>
</dbReference>
<dbReference type="Pfam" id="PF00098">
    <property type="entry name" value="zf-CCHC"/>
    <property type="match status" value="1"/>
</dbReference>
<dbReference type="InterPro" id="IPR012337">
    <property type="entry name" value="RNaseH-like_sf"/>
</dbReference>
<dbReference type="PROSITE" id="PS50158">
    <property type="entry name" value="ZF_CCHC"/>
    <property type="match status" value="1"/>
</dbReference>
<dbReference type="InterPro" id="IPR001878">
    <property type="entry name" value="Znf_CCHC"/>
</dbReference>
<keyword evidence="12" id="KW-0863">Zinc-finger</keyword>
<sequence>MKSFLGPQISTTDYFRKRLNQAPAAAGPSHDGPSSFFGLDKGKGRDLSEEPPEETTFQPRITGRTIGSSAANWRRTEPAPHQTTFAGSQSPAPENRASEHQTGVQLDLANLVNELHLQRQSEEARRQDDRARKDAEEARMQARWSLDEDSKISSIISAAVKDFAAEDLLKPNGSNIRQWEQALRTTAAKRFRNADFFTPGEDKAVIPYHEKIALGIIQSLVHSELSFDLLDFDNSADVFAHLISKFRIINRARKLQAWEKLKSISLSDYNSAAEVLAEFDQCARTFVEQGVDLTWDAIRSFVLQGNLCDHLRLTVDQKVDLFMETHDSMAPGPIDILPSRAETGVSGDVSGPVSGASSESQDAGDISAMAINKTPRCYICKKLGHMSSSCPTSRKNNSDARQPLQQAPANPSFPPCSATYNFDRLPYIKPIQPDHRPTGASPAPYRPPHLSQPKTANPTHTTKQVNTRQINADLFAEEEDEVEYVLENENLYALFDFKTLEQPIAVKVATDTACDFITGTGTLRFCAMNGVTVAVKKVYYSTLTGGKYALTIQDVFTSYSEVKVLKTKAEAAGVLMDTILRWETQTNIRLKILRSDNGGEFDSKNGAAEHYNRTVSDMGRSVLYDSELGREFWGYAFLWAAWTINRIPNRITKDKTPYECFFGEKPQLDRTRVFGARAYVLVAPEKRKKLEDRAVEGLVVGHLPESKGWNFWLPASKKLVSSEWADFGRNTLPPAKAQDLTEEHPPACDRVQSTESKRLELNDFTEELKVASQEALVDAAQESCTDDSGNVPTTFRAAMRSKDSEHWKKAIDTELENLRRKNVWEIRKLPAKHRKLGARWVFAKKINSDGSIKYKARQNRSSGVKQQPLQ</sequence>
<feature type="compositionally biased region" description="Polar residues" evidence="13">
    <location>
        <begin position="55"/>
        <end position="71"/>
    </location>
</feature>
<dbReference type="Gene3D" id="4.10.60.10">
    <property type="entry name" value="Zinc finger, CCHC-type"/>
    <property type="match status" value="1"/>
</dbReference>
<keyword evidence="10" id="KW-0239">DNA-directed DNA polymerase</keyword>
<dbReference type="SMART" id="SM00343">
    <property type="entry name" value="ZnF_C2HC"/>
    <property type="match status" value="1"/>
</dbReference>
<dbReference type="SUPFAM" id="SSF57756">
    <property type="entry name" value="Retrovirus zinc finger-like domains"/>
    <property type="match status" value="1"/>
</dbReference>
<keyword evidence="9" id="KW-0695">RNA-directed DNA polymerase</keyword>
<feature type="compositionally biased region" description="Polar residues" evidence="13">
    <location>
        <begin position="81"/>
        <end position="92"/>
    </location>
</feature>
<dbReference type="PANTHER" id="PTHR42648">
    <property type="entry name" value="TRANSPOSASE, PUTATIVE-RELATED"/>
    <property type="match status" value="1"/>
</dbReference>
<evidence type="ECO:0000256" key="3">
    <source>
        <dbReference type="ARBA" id="ARBA00022722"/>
    </source>
</evidence>
<organism evidence="15 16">
    <name type="scientific">Puccinia triticina</name>
    <dbReference type="NCBI Taxonomy" id="208348"/>
    <lineage>
        <taxon>Eukaryota</taxon>
        <taxon>Fungi</taxon>
        <taxon>Dikarya</taxon>
        <taxon>Basidiomycota</taxon>
        <taxon>Pucciniomycotina</taxon>
        <taxon>Pucciniomycetes</taxon>
        <taxon>Pucciniales</taxon>
        <taxon>Pucciniaceae</taxon>
        <taxon>Puccinia</taxon>
    </lineage>
</organism>
<feature type="compositionally biased region" description="Polar residues" evidence="13">
    <location>
        <begin position="388"/>
        <end position="409"/>
    </location>
</feature>
<keyword evidence="3" id="KW-0540">Nuclease</keyword>